<sequence length="112" mass="12760">MTKPWDLHKATIKTLYAEHTLAEVRAIMMDKYNFKASKEEEKERRKEGRKDRLIEQDRTRAYRGRLIQWGVRKYTSRKHGDAASVSGASRDGGASDTASREGDGASVTSRDE</sequence>
<dbReference type="Pfam" id="PF14420">
    <property type="entry name" value="Clr5"/>
    <property type="match status" value="1"/>
</dbReference>
<evidence type="ECO:0000256" key="1">
    <source>
        <dbReference type="SAM" id="MobiDB-lite"/>
    </source>
</evidence>
<comment type="caution">
    <text evidence="3">The sequence shown here is derived from an EMBL/GenBank/DDBJ whole genome shotgun (WGS) entry which is preliminary data.</text>
</comment>
<feature type="region of interest" description="Disordered" evidence="1">
    <location>
        <begin position="75"/>
        <end position="112"/>
    </location>
</feature>
<name>A0A439CRK6_9PEZI</name>
<evidence type="ECO:0000313" key="3">
    <source>
        <dbReference type="EMBL" id="RWA04742.1"/>
    </source>
</evidence>
<reference evidence="3 4" key="1">
    <citation type="submission" date="2018-12" db="EMBL/GenBank/DDBJ databases">
        <title>Draft genome sequence of Xylaria grammica IHI A82.</title>
        <authorList>
            <person name="Buettner E."/>
            <person name="Kellner H."/>
        </authorList>
    </citation>
    <scope>NUCLEOTIDE SEQUENCE [LARGE SCALE GENOMIC DNA]</scope>
    <source>
        <strain evidence="3 4">IHI A82</strain>
    </source>
</reference>
<dbReference type="InterPro" id="IPR025676">
    <property type="entry name" value="Clr5_dom"/>
</dbReference>
<gene>
    <name evidence="3" type="ORF">EKO27_g10363</name>
</gene>
<proteinExistence type="predicted"/>
<evidence type="ECO:0000313" key="4">
    <source>
        <dbReference type="Proteomes" id="UP000286045"/>
    </source>
</evidence>
<keyword evidence="4" id="KW-1185">Reference proteome</keyword>
<organism evidence="3 4">
    <name type="scientific">Xylaria grammica</name>
    <dbReference type="NCBI Taxonomy" id="363999"/>
    <lineage>
        <taxon>Eukaryota</taxon>
        <taxon>Fungi</taxon>
        <taxon>Dikarya</taxon>
        <taxon>Ascomycota</taxon>
        <taxon>Pezizomycotina</taxon>
        <taxon>Sordariomycetes</taxon>
        <taxon>Xylariomycetidae</taxon>
        <taxon>Xylariales</taxon>
        <taxon>Xylariaceae</taxon>
        <taxon>Xylaria</taxon>
    </lineage>
</organism>
<feature type="domain" description="Clr5" evidence="2">
    <location>
        <begin position="1"/>
        <end position="73"/>
    </location>
</feature>
<dbReference type="AlphaFoldDB" id="A0A439CRK6"/>
<dbReference type="Proteomes" id="UP000286045">
    <property type="component" value="Unassembled WGS sequence"/>
</dbReference>
<feature type="compositionally biased region" description="Basic and acidic residues" evidence="1">
    <location>
        <begin position="98"/>
        <end position="112"/>
    </location>
</feature>
<evidence type="ECO:0000259" key="2">
    <source>
        <dbReference type="Pfam" id="PF14420"/>
    </source>
</evidence>
<accession>A0A439CRK6</accession>
<protein>
    <recommendedName>
        <fullName evidence="2">Clr5 domain-containing protein</fullName>
    </recommendedName>
</protein>
<dbReference type="STRING" id="363999.A0A439CRK6"/>
<dbReference type="EMBL" id="RYZI01000524">
    <property type="protein sequence ID" value="RWA04742.1"/>
    <property type="molecule type" value="Genomic_DNA"/>
</dbReference>